<dbReference type="Proteomes" id="UP001149163">
    <property type="component" value="Unassembled WGS sequence"/>
</dbReference>
<reference evidence="2" key="1">
    <citation type="submission" date="2022-11" db="EMBL/GenBank/DDBJ databases">
        <authorList>
            <person name="Petersen C."/>
        </authorList>
    </citation>
    <scope>NUCLEOTIDE SEQUENCE</scope>
    <source>
        <strain evidence="2">IBT 26290</strain>
    </source>
</reference>
<evidence type="ECO:0000256" key="1">
    <source>
        <dbReference type="SAM" id="MobiDB-lite"/>
    </source>
</evidence>
<reference evidence="2" key="2">
    <citation type="journal article" date="2023" name="IMA Fungus">
        <title>Comparative genomic study of the Penicillium genus elucidates a diverse pangenome and 15 lateral gene transfer events.</title>
        <authorList>
            <person name="Petersen C."/>
            <person name="Sorensen T."/>
            <person name="Nielsen M.R."/>
            <person name="Sondergaard T.E."/>
            <person name="Sorensen J.L."/>
            <person name="Fitzpatrick D.A."/>
            <person name="Frisvad J.C."/>
            <person name="Nielsen K.L."/>
        </authorList>
    </citation>
    <scope>NUCLEOTIDE SEQUENCE</scope>
    <source>
        <strain evidence="2">IBT 26290</strain>
    </source>
</reference>
<accession>A0A9W9I3V7</accession>
<organism evidence="2 3">
    <name type="scientific">Penicillium canariense</name>
    <dbReference type="NCBI Taxonomy" id="189055"/>
    <lineage>
        <taxon>Eukaryota</taxon>
        <taxon>Fungi</taxon>
        <taxon>Dikarya</taxon>
        <taxon>Ascomycota</taxon>
        <taxon>Pezizomycotina</taxon>
        <taxon>Eurotiomycetes</taxon>
        <taxon>Eurotiomycetidae</taxon>
        <taxon>Eurotiales</taxon>
        <taxon>Aspergillaceae</taxon>
        <taxon>Penicillium</taxon>
    </lineage>
</organism>
<dbReference type="EMBL" id="JAPQKN010000003">
    <property type="protein sequence ID" value="KAJ5166190.1"/>
    <property type="molecule type" value="Genomic_DNA"/>
</dbReference>
<name>A0A9W9I3V7_9EURO</name>
<feature type="compositionally biased region" description="Basic and acidic residues" evidence="1">
    <location>
        <begin position="43"/>
        <end position="53"/>
    </location>
</feature>
<feature type="region of interest" description="Disordered" evidence="1">
    <location>
        <begin position="43"/>
        <end position="66"/>
    </location>
</feature>
<proteinExistence type="predicted"/>
<evidence type="ECO:0000313" key="3">
    <source>
        <dbReference type="Proteomes" id="UP001149163"/>
    </source>
</evidence>
<gene>
    <name evidence="2" type="ORF">N7482_004971</name>
</gene>
<evidence type="ECO:0000313" key="2">
    <source>
        <dbReference type="EMBL" id="KAJ5166190.1"/>
    </source>
</evidence>
<dbReference type="GeneID" id="81426272"/>
<dbReference type="AlphaFoldDB" id="A0A9W9I3V7"/>
<protein>
    <submittedName>
        <fullName evidence="2">Uncharacterized protein</fullName>
    </submittedName>
</protein>
<comment type="caution">
    <text evidence="2">The sequence shown here is derived from an EMBL/GenBank/DDBJ whole genome shotgun (WGS) entry which is preliminary data.</text>
</comment>
<keyword evidence="3" id="KW-1185">Reference proteome</keyword>
<dbReference type="RefSeq" id="XP_056542651.1">
    <property type="nucleotide sequence ID" value="XM_056687096.1"/>
</dbReference>
<sequence>METYYGLVKTAVCHASKGAFPKKSENLFDPAPYMFGTNMKEASEDGRTADHGARVGSLADSWPTGK</sequence>